<dbReference type="STRING" id="349521.HCH_03351"/>
<dbReference type="KEGG" id="hch:HCH_03351"/>
<keyword evidence="2" id="KW-0645">Protease</keyword>
<evidence type="ECO:0000313" key="2">
    <source>
        <dbReference type="EMBL" id="ABC30105.1"/>
    </source>
</evidence>
<accession>Q2SGW9</accession>
<dbReference type="PANTHER" id="PTHR33490:SF1">
    <property type="entry name" value="SLL1233 PROTEIN"/>
    <property type="match status" value="1"/>
</dbReference>
<gene>
    <name evidence="2" type="ordered locus">HCH_03351</name>
</gene>
<dbReference type="AlphaFoldDB" id="Q2SGW9"/>
<feature type="domain" description="Transglutaminase-like" evidence="1">
    <location>
        <begin position="223"/>
        <end position="288"/>
    </location>
</feature>
<dbReference type="SMART" id="SM00460">
    <property type="entry name" value="TGc"/>
    <property type="match status" value="1"/>
</dbReference>
<dbReference type="SUPFAM" id="SSF54001">
    <property type="entry name" value="Cysteine proteinases"/>
    <property type="match status" value="1"/>
</dbReference>
<evidence type="ECO:0000313" key="3">
    <source>
        <dbReference type="Proteomes" id="UP000000238"/>
    </source>
</evidence>
<dbReference type="InterPro" id="IPR002931">
    <property type="entry name" value="Transglutaminase-like"/>
</dbReference>
<protein>
    <submittedName>
        <fullName evidence="2">Transglutaminase-like enzyme, putative cysteine protease</fullName>
    </submittedName>
</protein>
<sequence>MQALSLQANRRMLFACRINILRFHRPSSARRLAPDSDVLTSPHRMAYFGMKRYKIGHETTYSFSGLVQLYPHTLRLRPREGHELRIESSRLDISPPATLRWHRDVEGNSVSIASFIDKVKRLRIYSEVLIQKYDLAPLDFLVADYAVDYPFHYLDEDRAVLAPYLNDACGADNVGLSDWINKLWRHEERIQTISLLLRLNHRIFQTIAYRKREEEGVQSAERTLYLGSGSCRDSANLFMASARRLGFAARFVSGYIYVNGMSMQAGSTHAWAEVFIPGAGWKGFDPTRGTIVGAEHIAVAVARLPESIPPIAGDFFGVPGSSMEVNVRVTDIT</sequence>
<dbReference type="PANTHER" id="PTHR33490">
    <property type="entry name" value="BLR5614 PROTEIN-RELATED"/>
    <property type="match status" value="1"/>
</dbReference>
<evidence type="ECO:0000259" key="1">
    <source>
        <dbReference type="SMART" id="SM00460"/>
    </source>
</evidence>
<dbReference type="HOGENOM" id="CLU_008973_2_0_6"/>
<dbReference type="GO" id="GO:0006508">
    <property type="term" value="P:proteolysis"/>
    <property type="evidence" value="ECO:0007669"/>
    <property type="project" value="UniProtKB-KW"/>
</dbReference>
<dbReference type="GO" id="GO:0008233">
    <property type="term" value="F:peptidase activity"/>
    <property type="evidence" value="ECO:0007669"/>
    <property type="project" value="UniProtKB-KW"/>
</dbReference>
<name>Q2SGW9_HAHCH</name>
<dbReference type="Pfam" id="PF08379">
    <property type="entry name" value="Bact_transglu_N"/>
    <property type="match status" value="1"/>
</dbReference>
<dbReference type="Pfam" id="PF01841">
    <property type="entry name" value="Transglut_core"/>
    <property type="match status" value="1"/>
</dbReference>
<dbReference type="Proteomes" id="UP000000238">
    <property type="component" value="Chromosome"/>
</dbReference>
<dbReference type="eggNOG" id="COG1305">
    <property type="taxonomic scope" value="Bacteria"/>
</dbReference>
<dbReference type="Gene3D" id="3.10.620.30">
    <property type="match status" value="1"/>
</dbReference>
<reference evidence="2 3" key="1">
    <citation type="journal article" date="2005" name="Nucleic Acids Res.">
        <title>Genomic blueprint of Hahella chejuensis, a marine microbe producing an algicidal agent.</title>
        <authorList>
            <person name="Jeong H."/>
            <person name="Yim J.H."/>
            <person name="Lee C."/>
            <person name="Choi S.-H."/>
            <person name="Park Y.K."/>
            <person name="Yoon S.H."/>
            <person name="Hur C.-G."/>
            <person name="Kang H.-Y."/>
            <person name="Kim D."/>
            <person name="Lee H.H."/>
            <person name="Park K.H."/>
            <person name="Park S.-H."/>
            <person name="Park H.-S."/>
            <person name="Lee H.K."/>
            <person name="Oh T.K."/>
            <person name="Kim J.F."/>
        </authorList>
    </citation>
    <scope>NUCLEOTIDE SEQUENCE [LARGE SCALE GENOMIC DNA]</scope>
    <source>
        <strain evidence="2 3">KCTC 2396</strain>
    </source>
</reference>
<dbReference type="EMBL" id="CP000155">
    <property type="protein sequence ID" value="ABC30105.1"/>
    <property type="molecule type" value="Genomic_DNA"/>
</dbReference>
<proteinExistence type="predicted"/>
<dbReference type="InterPro" id="IPR038765">
    <property type="entry name" value="Papain-like_cys_pep_sf"/>
</dbReference>
<dbReference type="InterPro" id="IPR013589">
    <property type="entry name" value="Bac_transglu_N"/>
</dbReference>
<keyword evidence="2" id="KW-0378">Hydrolase</keyword>
<organism evidence="2 3">
    <name type="scientific">Hahella chejuensis (strain KCTC 2396)</name>
    <dbReference type="NCBI Taxonomy" id="349521"/>
    <lineage>
        <taxon>Bacteria</taxon>
        <taxon>Pseudomonadati</taxon>
        <taxon>Pseudomonadota</taxon>
        <taxon>Gammaproteobacteria</taxon>
        <taxon>Oceanospirillales</taxon>
        <taxon>Hahellaceae</taxon>
        <taxon>Hahella</taxon>
    </lineage>
</organism>
<keyword evidence="3" id="KW-1185">Reference proteome</keyword>